<keyword evidence="4" id="KW-1185">Reference proteome</keyword>
<organism evidence="3 4">
    <name type="scientific">Phytophthora infestans</name>
    <name type="common">Potato late blight agent</name>
    <name type="synonym">Botrytis infestans</name>
    <dbReference type="NCBI Taxonomy" id="4787"/>
    <lineage>
        <taxon>Eukaryota</taxon>
        <taxon>Sar</taxon>
        <taxon>Stramenopiles</taxon>
        <taxon>Oomycota</taxon>
        <taxon>Peronosporomycetes</taxon>
        <taxon>Peronosporales</taxon>
        <taxon>Peronosporaceae</taxon>
        <taxon>Phytophthora</taxon>
    </lineage>
</organism>
<accession>A0A833W6X6</accession>
<evidence type="ECO:0000259" key="2">
    <source>
        <dbReference type="Pfam" id="PF04884"/>
    </source>
</evidence>
<dbReference type="Proteomes" id="UP000602510">
    <property type="component" value="Unassembled WGS sequence"/>
</dbReference>
<evidence type="ECO:0000313" key="4">
    <source>
        <dbReference type="Proteomes" id="UP000602510"/>
    </source>
</evidence>
<dbReference type="InterPro" id="IPR054549">
    <property type="entry name" value="UVB_sens_RUS_dom"/>
</dbReference>
<dbReference type="AlphaFoldDB" id="A0A833W6X6"/>
<sequence>MHSLLYDAGLGAGAIPTAAAVNRVLRDGLGQFGALDVAVLGEILTPLAPGSFLVIASLTNVAKNVAWLSASATRAGFHNSFVIRENLADVTAKTGPQGIASSHAQYVQVGGVRAVAYPELLAPAHNSHTHFLKAPSDACEVPRLATVSEREEFISQALTLHSKSVIYDDVTLDQVSQGSLEALGRLKDIYAEEKYLLT</sequence>
<gene>
    <name evidence="3" type="ORF">GN244_ATG02832</name>
</gene>
<feature type="domain" description="Protein root UVB sensitive/RUS" evidence="2">
    <location>
        <begin position="36"/>
        <end position="102"/>
    </location>
</feature>
<dbReference type="Pfam" id="PF04884">
    <property type="entry name" value="UVB_sens_prot"/>
    <property type="match status" value="1"/>
</dbReference>
<dbReference type="PANTHER" id="PTHR12770:SF22">
    <property type="entry name" value="PROTEIN ROOT UVB SENSITIVE 1, CHLOROPLASTIC"/>
    <property type="match status" value="1"/>
</dbReference>
<evidence type="ECO:0000256" key="1">
    <source>
        <dbReference type="ARBA" id="ARBA00007558"/>
    </source>
</evidence>
<name>A0A833W6X6_PHYIN</name>
<dbReference type="EMBL" id="WSZM01000058">
    <property type="protein sequence ID" value="KAF4044914.1"/>
    <property type="molecule type" value="Genomic_DNA"/>
</dbReference>
<comment type="caution">
    <text evidence="3">The sequence shown here is derived from an EMBL/GenBank/DDBJ whole genome shotgun (WGS) entry which is preliminary data.</text>
</comment>
<proteinExistence type="inferred from homology"/>
<comment type="similarity">
    <text evidence="1">Belongs to the RUS1 family.</text>
</comment>
<protein>
    <submittedName>
        <fullName evidence="3">Vitamin B6 photo-protection and homoeostasis</fullName>
    </submittedName>
</protein>
<dbReference type="InterPro" id="IPR006968">
    <property type="entry name" value="RUS_fam"/>
</dbReference>
<evidence type="ECO:0000313" key="3">
    <source>
        <dbReference type="EMBL" id="KAF4044914.1"/>
    </source>
</evidence>
<reference evidence="3" key="1">
    <citation type="submission" date="2020-04" db="EMBL/GenBank/DDBJ databases">
        <title>Hybrid Assembly of Korean Phytophthora infestans isolates.</title>
        <authorList>
            <person name="Prokchorchik M."/>
            <person name="Lee Y."/>
            <person name="Seo J."/>
            <person name="Cho J.-H."/>
            <person name="Park Y.-E."/>
            <person name="Jang D.-C."/>
            <person name="Im J.-S."/>
            <person name="Choi J.-G."/>
            <person name="Park H.-J."/>
            <person name="Lee G.-B."/>
            <person name="Lee Y.-G."/>
            <person name="Hong S.-Y."/>
            <person name="Cho K."/>
            <person name="Sohn K.H."/>
        </authorList>
    </citation>
    <scope>NUCLEOTIDE SEQUENCE</scope>
    <source>
        <strain evidence="3">KR_1_A1</strain>
    </source>
</reference>
<dbReference type="PANTHER" id="PTHR12770">
    <property type="entry name" value="RUS1 FAMILY PROTEIN C16ORF58"/>
    <property type="match status" value="1"/>
</dbReference>